<accession>A0A8X7XL41</accession>
<organism evidence="1 2">
    <name type="scientific">Polypterus senegalus</name>
    <name type="common">Senegal bichir</name>
    <dbReference type="NCBI Taxonomy" id="55291"/>
    <lineage>
        <taxon>Eukaryota</taxon>
        <taxon>Metazoa</taxon>
        <taxon>Chordata</taxon>
        <taxon>Craniata</taxon>
        <taxon>Vertebrata</taxon>
        <taxon>Euteleostomi</taxon>
        <taxon>Actinopterygii</taxon>
        <taxon>Polypteriformes</taxon>
        <taxon>Polypteridae</taxon>
        <taxon>Polypterus</taxon>
    </lineage>
</organism>
<dbReference type="InterPro" id="IPR052622">
    <property type="entry name" value="Glycosyltransferase_G1"/>
</dbReference>
<dbReference type="PANTHER" id="PTHR46660:SF2">
    <property type="entry name" value="GLYCOSYLTRANSFERASE 1 DOMAIN-CONTAINING PROTEIN 1"/>
    <property type="match status" value="1"/>
</dbReference>
<name>A0A8X7XL41_POLSE</name>
<comment type="caution">
    <text evidence="1">The sequence shown here is derived from an EMBL/GenBank/DDBJ whole genome shotgun (WGS) entry which is preliminary data.</text>
</comment>
<dbReference type="Proteomes" id="UP000886611">
    <property type="component" value="Unassembled WGS sequence"/>
</dbReference>
<dbReference type="PANTHER" id="PTHR46660">
    <property type="match status" value="1"/>
</dbReference>
<gene>
    <name evidence="1" type="primary">Glt1d1</name>
    <name evidence="1" type="ORF">GTO96_0005623</name>
</gene>
<proteinExistence type="predicted"/>
<dbReference type="EMBL" id="JAATIS010000094">
    <property type="protein sequence ID" value="KAG2471170.1"/>
    <property type="molecule type" value="Genomic_DNA"/>
</dbReference>
<sequence>MVGGTEMLLYLSQTEPGALHPVLPRIVDSPLWTEVQDCMAWQGHLREYIEAAGHICCLRDVADFKTPEEVTHLILEEEFDGCLAIHLYKGGRLLLGTSAPFGVVLGGTDINEDVKYEVKREVMGKVIQKARCVSLGDDSVELFRAEVVLLFLFIYFNLIYELMQNVNHTNNVTFQIDPAFTEEVTSSVKRANGVLLASERPQGELQAAMKTSFALVNSSISEGMSAAVLEEFIQLSKKLMQDASLRQRLVVNAKAYVTERHSTDNERSTYQQLIHLLK</sequence>
<dbReference type="AlphaFoldDB" id="A0A8X7XL41"/>
<evidence type="ECO:0000313" key="1">
    <source>
        <dbReference type="EMBL" id="KAG2471170.1"/>
    </source>
</evidence>
<feature type="non-terminal residue" evidence="1">
    <location>
        <position position="278"/>
    </location>
</feature>
<reference evidence="1 2" key="1">
    <citation type="journal article" date="2021" name="Cell">
        <title>Tracing the genetic footprints of vertebrate landing in non-teleost ray-finned fishes.</title>
        <authorList>
            <person name="Bi X."/>
            <person name="Wang K."/>
            <person name="Yang L."/>
            <person name="Pan H."/>
            <person name="Jiang H."/>
            <person name="Wei Q."/>
            <person name="Fang M."/>
            <person name="Yu H."/>
            <person name="Zhu C."/>
            <person name="Cai Y."/>
            <person name="He Y."/>
            <person name="Gan X."/>
            <person name="Zeng H."/>
            <person name="Yu D."/>
            <person name="Zhu Y."/>
            <person name="Jiang H."/>
            <person name="Qiu Q."/>
            <person name="Yang H."/>
            <person name="Zhang Y.E."/>
            <person name="Wang W."/>
            <person name="Zhu M."/>
            <person name="He S."/>
            <person name="Zhang G."/>
        </authorList>
    </citation>
    <scope>NUCLEOTIDE SEQUENCE [LARGE SCALE GENOMIC DNA]</scope>
    <source>
        <strain evidence="1">Bchr_013</strain>
    </source>
</reference>
<evidence type="ECO:0000313" key="2">
    <source>
        <dbReference type="Proteomes" id="UP000886611"/>
    </source>
</evidence>
<feature type="non-terminal residue" evidence="1">
    <location>
        <position position="1"/>
    </location>
</feature>
<protein>
    <submittedName>
        <fullName evidence="1">GL1D1 protein</fullName>
    </submittedName>
</protein>
<keyword evidence="2" id="KW-1185">Reference proteome</keyword>